<feature type="transmembrane region" description="Helical" evidence="7">
    <location>
        <begin position="832"/>
        <end position="849"/>
    </location>
</feature>
<dbReference type="HOGENOM" id="CLU_325679_0_0_0"/>
<dbReference type="RefSeq" id="WP_013566429.1">
    <property type="nucleotide sequence ID" value="NC_014962.1"/>
</dbReference>
<dbReference type="eggNOG" id="COG0755">
    <property type="taxonomic scope" value="Bacteria"/>
</dbReference>
<comment type="subcellular location">
    <subcellularLocation>
        <location evidence="1">Membrane</location>
        <topology evidence="1">Multi-pass membrane protein</topology>
    </subcellularLocation>
</comment>
<dbReference type="PANTHER" id="PTHR30071:SF1">
    <property type="entry name" value="CYTOCHROME B_B6 PROTEIN-RELATED"/>
    <property type="match status" value="1"/>
</dbReference>
<dbReference type="OrthoDB" id="9814290at2"/>
<feature type="transmembrane region" description="Helical" evidence="7">
    <location>
        <begin position="469"/>
        <end position="490"/>
    </location>
</feature>
<feature type="transmembrane region" description="Helical" evidence="7">
    <location>
        <begin position="550"/>
        <end position="568"/>
    </location>
</feature>
<organism evidence="9 10">
    <name type="scientific">Isosphaera pallida (strain ATCC 43644 / DSM 9630 / IS1B)</name>
    <dbReference type="NCBI Taxonomy" id="575540"/>
    <lineage>
        <taxon>Bacteria</taxon>
        <taxon>Pseudomonadati</taxon>
        <taxon>Planctomycetota</taxon>
        <taxon>Planctomycetia</taxon>
        <taxon>Isosphaerales</taxon>
        <taxon>Isosphaeraceae</taxon>
        <taxon>Isosphaera</taxon>
    </lineage>
</organism>
<keyword evidence="3" id="KW-0201">Cytochrome c-type biogenesis</keyword>
<evidence type="ECO:0000256" key="4">
    <source>
        <dbReference type="ARBA" id="ARBA00022989"/>
    </source>
</evidence>
<keyword evidence="5 7" id="KW-0472">Membrane</keyword>
<name>E8QYF8_ISOPI</name>
<dbReference type="Pfam" id="PF01578">
    <property type="entry name" value="Cytochrom_C_asm"/>
    <property type="match status" value="1"/>
</dbReference>
<keyword evidence="2 7" id="KW-0812">Transmembrane</keyword>
<reference evidence="9 10" key="2">
    <citation type="journal article" date="2011" name="Stand. Genomic Sci.">
        <title>Complete genome sequence of Isosphaera pallida type strain (IS1B).</title>
        <authorList>
            <consortium name="US DOE Joint Genome Institute (JGI-PGF)"/>
            <person name="Goker M."/>
            <person name="Cleland D."/>
            <person name="Saunders E."/>
            <person name="Lapidus A."/>
            <person name="Nolan M."/>
            <person name="Lucas S."/>
            <person name="Hammon N."/>
            <person name="Deshpande S."/>
            <person name="Cheng J.F."/>
            <person name="Tapia R."/>
            <person name="Han C."/>
            <person name="Goodwin L."/>
            <person name="Pitluck S."/>
            <person name="Liolios K."/>
            <person name="Pagani I."/>
            <person name="Ivanova N."/>
            <person name="Mavromatis K."/>
            <person name="Pati A."/>
            <person name="Chen A."/>
            <person name="Palaniappan K."/>
            <person name="Land M."/>
            <person name="Hauser L."/>
            <person name="Chang Y.J."/>
            <person name="Jeffries C.D."/>
            <person name="Detter J.C."/>
            <person name="Beck B."/>
            <person name="Woyke T."/>
            <person name="Bristow J."/>
            <person name="Eisen J.A."/>
            <person name="Markowitz V."/>
            <person name="Hugenholtz P."/>
            <person name="Kyrpides N.C."/>
            <person name="Klenk H.P."/>
        </authorList>
    </citation>
    <scope>NUCLEOTIDE SEQUENCE [LARGE SCALE GENOMIC DNA]</scope>
    <source>
        <strain evidence="10">ATCC 43644 / DSM 9630 / IS1B</strain>
    </source>
</reference>
<dbReference type="GO" id="GO:0017004">
    <property type="term" value="P:cytochrome complex assembly"/>
    <property type="evidence" value="ECO:0007669"/>
    <property type="project" value="UniProtKB-KW"/>
</dbReference>
<dbReference type="InterPro" id="IPR045062">
    <property type="entry name" value="Cyt_c_biogenesis_CcsA/CcmC"/>
</dbReference>
<dbReference type="EMBL" id="CP002353">
    <property type="protein sequence ID" value="ADV64141.1"/>
    <property type="molecule type" value="Genomic_DNA"/>
</dbReference>
<feature type="transmembrane region" description="Helical" evidence="7">
    <location>
        <begin position="614"/>
        <end position="642"/>
    </location>
</feature>
<dbReference type="KEGG" id="ipa:Isop_3584"/>
<feature type="transmembrane region" description="Helical" evidence="7">
    <location>
        <begin position="856"/>
        <end position="876"/>
    </location>
</feature>
<feature type="transmembrane region" description="Helical" evidence="7">
    <location>
        <begin position="654"/>
        <end position="673"/>
    </location>
</feature>
<evidence type="ECO:0000256" key="3">
    <source>
        <dbReference type="ARBA" id="ARBA00022748"/>
    </source>
</evidence>
<dbReference type="AlphaFoldDB" id="E8QYF8"/>
<feature type="transmembrane region" description="Helical" evidence="7">
    <location>
        <begin position="896"/>
        <end position="914"/>
    </location>
</feature>
<feature type="transmembrane region" description="Helical" evidence="7">
    <location>
        <begin position="575"/>
        <end position="594"/>
    </location>
</feature>
<evidence type="ECO:0000313" key="10">
    <source>
        <dbReference type="Proteomes" id="UP000008631"/>
    </source>
</evidence>
<evidence type="ECO:0000256" key="1">
    <source>
        <dbReference type="ARBA" id="ARBA00004141"/>
    </source>
</evidence>
<feature type="transmembrane region" description="Helical" evidence="7">
    <location>
        <begin position="791"/>
        <end position="812"/>
    </location>
</feature>
<feature type="transmembrane region" description="Helical" evidence="7">
    <location>
        <begin position="688"/>
        <end position="711"/>
    </location>
</feature>
<gene>
    <name evidence="9" type="ordered locus">Isop_3584</name>
</gene>
<evidence type="ECO:0000256" key="5">
    <source>
        <dbReference type="ARBA" id="ARBA00023136"/>
    </source>
</evidence>
<dbReference type="InParanoid" id="E8QYF8"/>
<reference key="1">
    <citation type="submission" date="2010-11" db="EMBL/GenBank/DDBJ databases">
        <title>The complete sequence of chromosome of Isophaera pallida ATCC 43644.</title>
        <authorList>
            <consortium name="US DOE Joint Genome Institute (JGI-PGF)"/>
            <person name="Lucas S."/>
            <person name="Copeland A."/>
            <person name="Lapidus A."/>
            <person name="Bruce D."/>
            <person name="Goodwin L."/>
            <person name="Pitluck S."/>
            <person name="Kyrpides N."/>
            <person name="Mavromatis K."/>
            <person name="Pagani I."/>
            <person name="Ivanova N."/>
            <person name="Saunders E."/>
            <person name="Brettin T."/>
            <person name="Detter J.C."/>
            <person name="Han C."/>
            <person name="Tapia R."/>
            <person name="Land M."/>
            <person name="Hauser L."/>
            <person name="Markowitz V."/>
            <person name="Cheng J.-F."/>
            <person name="Hugenholtz P."/>
            <person name="Woyke T."/>
            <person name="Wu D."/>
            <person name="Eisen J.A."/>
        </authorList>
    </citation>
    <scope>NUCLEOTIDE SEQUENCE</scope>
    <source>
        <strain>ATCC 43644</strain>
    </source>
</reference>
<dbReference type="Proteomes" id="UP000008631">
    <property type="component" value="Chromosome"/>
</dbReference>
<accession>E8QYF8</accession>
<evidence type="ECO:0000256" key="2">
    <source>
        <dbReference type="ARBA" id="ARBA00022692"/>
    </source>
</evidence>
<evidence type="ECO:0000256" key="6">
    <source>
        <dbReference type="SAM" id="MobiDB-lite"/>
    </source>
</evidence>
<sequence>MNKVSNWNRIGSGQTDLIGRSARWLAASTLLLVLTITAAELPTTAAADAQPAIPTGDTPAYEELGRWAIQQDGRLKPFDTYARQMMKRVAGKERPIVVGPEGERRVWNPVAAVFDWAIHPDEWNQRRFILVEYQPLKAFLFRERVVNALAAAREETQTQTTRERIDALLSDPLQVTSRDLDALAATPNLSPPIVAQLDDLAARLAEDSKWVSPAELQSAQVQDQGRSFPFIEWAISVNRPNRAGGMGSEDPRTPLETKAGEAVQRLISYLSISERMTDRGDPMRILPRPVNDTQLGYVAATFRKLRSAVAQGQNPSLTPLENDTLFNLNKYLGEISRKKHLEFNPDAGEAWDQEFVVWLKQNHGKDYNYVEWSEQFGWWVPLGVVLATSPEELTRAGYDSEKMAAFRSAFEALESALLESVESPAVEPAREFVASARMLGEATSSYPGESILDWEIRYNKDDPFRLAQIPYLAALVLLILGLVVSSSLGLKANPDAEAPSSLTAQAPWAGRLLAGLGMLAFLVGMGLEVYGFVLRVWITGWAPVTNMYETVVWVGFVTSALAFGLAVLSRRALPAIGGAIVAVVATVLAANVPLGGEEIKSLTPVLRSNYWLTIHVLTIVSSYAAFALALGLGLIGTLVYLTTTYKRSVGYRELVGPAVYGLPILGLGLWGMAAHESATSGFLASKDAYYLAAVVGIGGGFLILTSLFAMLGEAFNRLVLRPGLADAAIPSPGSTETAAKATTSDAPQAQPAERPNVSEILARARASSDAQPPMDPRERSMRRTAASLKPVVAAIYRSMQIGVLLVTAGTILGGAWADVSWGRFWGWDPKEVWALITLLVYLIPLHGRFAGWIGNFGMVASSVVCFMSVLMAWYGVNFVLGVGLHSYGFVEGGGQLTVAAVSAAVISLVSAAALRRGKSYRAAPAPGVATHASVHA</sequence>
<feature type="domain" description="Cytochrome c assembly protein" evidence="8">
    <location>
        <begin position="548"/>
        <end position="880"/>
    </location>
</feature>
<keyword evidence="10" id="KW-1185">Reference proteome</keyword>
<evidence type="ECO:0000313" key="9">
    <source>
        <dbReference type="EMBL" id="ADV64141.1"/>
    </source>
</evidence>
<dbReference type="GO" id="GO:0005886">
    <property type="term" value="C:plasma membrane"/>
    <property type="evidence" value="ECO:0007669"/>
    <property type="project" value="TreeGrafter"/>
</dbReference>
<proteinExistence type="predicted"/>
<protein>
    <submittedName>
        <fullName evidence="9">Cytochrome c assembly protein</fullName>
    </submittedName>
</protein>
<keyword evidence="4 7" id="KW-1133">Transmembrane helix</keyword>
<feature type="region of interest" description="Disordered" evidence="6">
    <location>
        <begin position="764"/>
        <end position="783"/>
    </location>
</feature>
<dbReference type="STRING" id="575540.Isop_3584"/>
<feature type="compositionally biased region" description="Polar residues" evidence="6">
    <location>
        <begin position="732"/>
        <end position="747"/>
    </location>
</feature>
<dbReference type="PANTHER" id="PTHR30071">
    <property type="entry name" value="HEME EXPORTER PROTEIN C"/>
    <property type="match status" value="1"/>
</dbReference>
<evidence type="ECO:0000256" key="7">
    <source>
        <dbReference type="SAM" id="Phobius"/>
    </source>
</evidence>
<feature type="transmembrane region" description="Helical" evidence="7">
    <location>
        <begin position="511"/>
        <end position="538"/>
    </location>
</feature>
<feature type="region of interest" description="Disordered" evidence="6">
    <location>
        <begin position="731"/>
        <end position="754"/>
    </location>
</feature>
<dbReference type="GO" id="GO:0020037">
    <property type="term" value="F:heme binding"/>
    <property type="evidence" value="ECO:0007669"/>
    <property type="project" value="InterPro"/>
</dbReference>
<evidence type="ECO:0000259" key="8">
    <source>
        <dbReference type="Pfam" id="PF01578"/>
    </source>
</evidence>
<dbReference type="InterPro" id="IPR002541">
    <property type="entry name" value="Cyt_c_assembly"/>
</dbReference>